<evidence type="ECO:0000313" key="1">
    <source>
        <dbReference type="EMBL" id="KAJ1889318.1"/>
    </source>
</evidence>
<gene>
    <name evidence="1" type="ORF">LPJ66_008093</name>
</gene>
<sequence>MTPKKRRYAHQHAKPYRSSRTAIRHTLNLSVKNTAPPLSSPPPAPKPSSEPPITTLHWCQTPGQTTKVQFLGPLSPMAHQGILQTASTASSQSILVQGICPFHIVARHSPDASTDRRGCSTHVHETSTHTIGTEMTAGPRQLALVTAPLPMDVLLRCPELRPISLYYYMDRVFKCTYAQKYRSLVGGSGEPVGVADVLPAQYHPSPWCRRHLQMRAMEPQWMRDPAQLFSLDTWSSIMGADLLFYKRGLSVPVPADRRFSAPDASPVAFAFATQFQRRIMRRQALRHMGGAPWYLDATFAFKQDGFQLWSLFCEVKGRTVPLSFLVTTAVTVRLLVDWLLELTALLGNVLPSHTLFVNSLRLCEGLRDVFDSWDIRYAKYYVVQDLRYCLRQQPGKEDEGEGEDEDEEGEVGGGVFSERTRRAVSGLRSDFRENIPVVRQALPLTSYIRYIWDQRSLWEPRGEIEWRSFDYSLDAVGRWRYLLWMSLLPRPRVNRVDSVVYFLNEMINGIRDSMQDTGGGQDEKGGIGDTQGGVEMEGEGGEMEGEGGEMVPFCLDPLEMGNHRLGGNLRASIVKKLGNQLFCFVSTDRELVDKIIVDLDMRVCFCEKFARSQVCDHLIYCSQDQIHHPILPKLMSEIPKA</sequence>
<evidence type="ECO:0000313" key="2">
    <source>
        <dbReference type="Proteomes" id="UP001150581"/>
    </source>
</evidence>
<dbReference type="Proteomes" id="UP001150581">
    <property type="component" value="Unassembled WGS sequence"/>
</dbReference>
<accession>A0ACC1IFA5</accession>
<name>A0ACC1IFA5_9FUNG</name>
<proteinExistence type="predicted"/>
<reference evidence="1" key="1">
    <citation type="submission" date="2022-07" db="EMBL/GenBank/DDBJ databases">
        <title>Phylogenomic reconstructions and comparative analyses of Kickxellomycotina fungi.</title>
        <authorList>
            <person name="Reynolds N.K."/>
            <person name="Stajich J.E."/>
            <person name="Barry K."/>
            <person name="Grigoriev I.V."/>
            <person name="Crous P."/>
            <person name="Smith M.E."/>
        </authorList>
    </citation>
    <scope>NUCLEOTIDE SEQUENCE</scope>
    <source>
        <strain evidence="1">Benny 63K</strain>
    </source>
</reference>
<dbReference type="EMBL" id="JANBPG010001567">
    <property type="protein sequence ID" value="KAJ1889318.1"/>
    <property type="molecule type" value="Genomic_DNA"/>
</dbReference>
<keyword evidence="2" id="KW-1185">Reference proteome</keyword>
<organism evidence="1 2">
    <name type="scientific">Kickxella alabastrina</name>
    <dbReference type="NCBI Taxonomy" id="61397"/>
    <lineage>
        <taxon>Eukaryota</taxon>
        <taxon>Fungi</taxon>
        <taxon>Fungi incertae sedis</taxon>
        <taxon>Zoopagomycota</taxon>
        <taxon>Kickxellomycotina</taxon>
        <taxon>Kickxellomycetes</taxon>
        <taxon>Kickxellales</taxon>
        <taxon>Kickxellaceae</taxon>
        <taxon>Kickxella</taxon>
    </lineage>
</organism>
<protein>
    <submittedName>
        <fullName evidence="1">Uncharacterized protein</fullName>
    </submittedName>
</protein>
<comment type="caution">
    <text evidence="1">The sequence shown here is derived from an EMBL/GenBank/DDBJ whole genome shotgun (WGS) entry which is preliminary data.</text>
</comment>